<dbReference type="InterPro" id="IPR036047">
    <property type="entry name" value="F-box-like_dom_sf"/>
</dbReference>
<organism evidence="7 8">
    <name type="scientific">Saccharomyces cerevisiae (strain Lalvin EC1118 / Prise de mousse)</name>
    <name type="common">Baker's yeast</name>
    <dbReference type="NCBI Taxonomy" id="643680"/>
    <lineage>
        <taxon>Eukaryota</taxon>
        <taxon>Fungi</taxon>
        <taxon>Dikarya</taxon>
        <taxon>Ascomycota</taxon>
        <taxon>Saccharomycotina</taxon>
        <taxon>Saccharomycetes</taxon>
        <taxon>Saccharomycetales</taxon>
        <taxon>Saccharomycetaceae</taxon>
        <taxon>Saccharomyces</taxon>
    </lineage>
</organism>
<reference evidence="7 8" key="1">
    <citation type="journal article" date="2009" name="Proc. Natl. Acad. Sci. U.S.A.">
        <title>Eukaryote-to-eukaryote gene transfer events revealed by the genome sequence of the wine yeast Saccharomyces cerevisiae EC1118.</title>
        <authorList>
            <person name="Novo M."/>
            <person name="Bigey F."/>
            <person name="Beyne E."/>
            <person name="Galeote V."/>
            <person name="Gavory F."/>
            <person name="Mallet S."/>
            <person name="Cambot B."/>
            <person name="Legras J.L."/>
            <person name="Wincker P."/>
            <person name="Casaregola S."/>
            <person name="Dequin S."/>
        </authorList>
    </citation>
    <scope>NUCLEOTIDE SEQUENCE [LARGE SCALE GENOMIC DNA]</scope>
    <source>
        <strain evidence="8">Lalvin EC1118 / Prise de mousse</strain>
    </source>
</reference>
<dbReference type="GO" id="GO:1990756">
    <property type="term" value="F:ubiquitin-like ligase-substrate adaptor activity"/>
    <property type="evidence" value="ECO:0007669"/>
    <property type="project" value="UniProtKB-ARBA"/>
</dbReference>
<dbReference type="CDD" id="cd00200">
    <property type="entry name" value="WD40"/>
    <property type="match status" value="1"/>
</dbReference>
<feature type="region of interest" description="Disordered" evidence="5">
    <location>
        <begin position="481"/>
        <end position="512"/>
    </location>
</feature>
<dbReference type="SUPFAM" id="SSF81383">
    <property type="entry name" value="F-box domain"/>
    <property type="match status" value="1"/>
</dbReference>
<dbReference type="OrthoDB" id="5580488at2759"/>
<feature type="compositionally biased region" description="Acidic residues" evidence="5">
    <location>
        <begin position="11"/>
        <end position="20"/>
    </location>
</feature>
<dbReference type="InterPro" id="IPR001680">
    <property type="entry name" value="WD40_rpt"/>
</dbReference>
<dbReference type="Gene3D" id="2.130.10.10">
    <property type="entry name" value="YVTN repeat-like/Quinoprotein amine dehydrogenase"/>
    <property type="match status" value="3"/>
</dbReference>
<feature type="compositionally biased region" description="Polar residues" evidence="5">
    <location>
        <begin position="45"/>
        <end position="56"/>
    </location>
</feature>
<dbReference type="HOGENOM" id="CLU_000288_103_1_1"/>
<evidence type="ECO:0000259" key="6">
    <source>
        <dbReference type="PROSITE" id="PS50181"/>
    </source>
</evidence>
<evidence type="ECO:0000256" key="1">
    <source>
        <dbReference type="ARBA" id="ARBA00022574"/>
    </source>
</evidence>
<feature type="repeat" description="WD" evidence="4">
    <location>
        <begin position="548"/>
        <end position="587"/>
    </location>
</feature>
<dbReference type="EMBL" id="FN393074">
    <property type="protein sequence ID" value="CAY80464.1"/>
    <property type="molecule type" value="Genomic_DNA"/>
</dbReference>
<evidence type="ECO:0000256" key="2">
    <source>
        <dbReference type="ARBA" id="ARBA00022737"/>
    </source>
</evidence>
<dbReference type="InterPro" id="IPR001810">
    <property type="entry name" value="F-box_dom"/>
</dbReference>
<accession>C8ZAK1</accession>
<feature type="repeat" description="WD" evidence="4">
    <location>
        <begin position="378"/>
        <end position="417"/>
    </location>
</feature>
<dbReference type="SUPFAM" id="SSF50998">
    <property type="entry name" value="Quinoprotein alcohol dehydrogenase-like"/>
    <property type="match status" value="1"/>
</dbReference>
<dbReference type="Gene3D" id="1.20.1280.50">
    <property type="match status" value="1"/>
</dbReference>
<feature type="compositionally biased region" description="Polar residues" evidence="5">
    <location>
        <begin position="64"/>
        <end position="82"/>
    </location>
</feature>
<dbReference type="GO" id="GO:0031146">
    <property type="term" value="P:SCF-dependent proteasomal ubiquitin-dependent protein catabolic process"/>
    <property type="evidence" value="ECO:0007669"/>
    <property type="project" value="UniProtKB-ARBA"/>
</dbReference>
<dbReference type="SMART" id="SM00256">
    <property type="entry name" value="FBOX"/>
    <property type="match status" value="1"/>
</dbReference>
<dbReference type="InterPro" id="IPR020472">
    <property type="entry name" value="WD40_PAC1"/>
</dbReference>
<dbReference type="InterPro" id="IPR015943">
    <property type="entry name" value="WD40/YVTN_repeat-like_dom_sf"/>
</dbReference>
<feature type="region of interest" description="Disordered" evidence="5">
    <location>
        <begin position="1"/>
        <end position="84"/>
    </location>
</feature>
<feature type="repeat" description="WD" evidence="4">
    <location>
        <begin position="338"/>
        <end position="377"/>
    </location>
</feature>
<dbReference type="SMART" id="SM00320">
    <property type="entry name" value="WD40"/>
    <property type="match status" value="6"/>
</dbReference>
<sequence length="640" mass="72813">MRRERQRMMSFEDEDKDDLDNSNSNNSSEMTDTAMMPPLKRLLITGSSDDLAQGSSGKKKMTMATRSPSSSPDLATNDSGTRVQPLPEYNFTKFCYRHNPDIQFSPTHTACYKQDLKRTQEINANIAKLPLQEQSDIHHIISKYSNSNDKIRKLILDGILSTSCFPQLSYISSLVTHMIKIDFISILPQELSLKILSYLDCQSLCNATRVCRKWQKLADDDRVWYHMCEQHIDRKCPNCGWGLPLLHMKRARIQQNSTGSSSNADIQTQTTRPWKVIYRERFKVESNWRKGHCRIQEFKGHMDGVLTLQFNYRLLFTGSYDSTIGIWDLFTGKLIRRLSGHSDGVKTLYFDDRKLITGSLDKTIRVWNYITGECISTYRGHSDSVLSVDSYQKVIVSGSADKTVKVWHVESRTCYTLRGHTEWVNCVKLHPKSFSCFSCSDDTTIRMWDIRTNSCLKVFRGHVGQVQKIIPLTIKDVENLATDNTSDGSSSQDDPTMTDGADESDTPSNEQETVLDENIPYPTHLLSCGLDNTIKLWDVKTGKCIRTQFGHVEGVWDIAADNFRIISGSHDGSIKVWDLQSGKCMHTFNGRRLQRETQHTQTQSLGDKVAPIACVCIGDSECFSGDEFGCVKMYKFDLTD</sequence>
<dbReference type="PRINTS" id="PR00320">
    <property type="entry name" value="GPROTEINBRPT"/>
</dbReference>
<evidence type="ECO:0000256" key="4">
    <source>
        <dbReference type="PROSITE-ProRule" id="PRU00221"/>
    </source>
</evidence>
<dbReference type="CDD" id="cd22147">
    <property type="entry name" value="F-box_SpPof1-like"/>
    <property type="match status" value="1"/>
</dbReference>
<feature type="domain" description="F-box" evidence="6">
    <location>
        <begin position="181"/>
        <end position="227"/>
    </location>
</feature>
<dbReference type="InterPro" id="IPR019775">
    <property type="entry name" value="WD40_repeat_CS"/>
</dbReference>
<protein>
    <submittedName>
        <fullName evidence="7">Met30p</fullName>
    </submittedName>
</protein>
<feature type="compositionally biased region" description="Polar residues" evidence="5">
    <location>
        <begin position="481"/>
        <end position="495"/>
    </location>
</feature>
<dbReference type="FunFam" id="2.130.10.10:FF:001373">
    <property type="entry name" value="F-box protein MET30"/>
    <property type="match status" value="1"/>
</dbReference>
<feature type="repeat" description="WD" evidence="4">
    <location>
        <begin position="417"/>
        <end position="458"/>
    </location>
</feature>
<evidence type="ECO:0000313" key="7">
    <source>
        <dbReference type="EMBL" id="CAY80464.1"/>
    </source>
</evidence>
<dbReference type="Pfam" id="PF00400">
    <property type="entry name" value="WD40"/>
    <property type="match status" value="6"/>
</dbReference>
<dbReference type="PANTHER" id="PTHR19872:SF9">
    <property type="entry name" value="UBIQUITIN-BINDING SDF UBIQUITIN LIGASE COMPLEX SUBUNIT"/>
    <property type="match status" value="1"/>
</dbReference>
<dbReference type="FunFam" id="1.20.1280.50:FF:000016">
    <property type="entry name" value="E3 ubiquitin ligase complex SCF subunit sconB"/>
    <property type="match status" value="1"/>
</dbReference>
<dbReference type="PANTHER" id="PTHR19872">
    <property type="entry name" value="UBIQUITIN LIGASE SPECIFICITY FACTOR/HREP PROTEIN"/>
    <property type="match status" value="1"/>
</dbReference>
<keyword evidence="1 4" id="KW-0853">WD repeat</keyword>
<dbReference type="PROSITE" id="PS50181">
    <property type="entry name" value="FBOX"/>
    <property type="match status" value="1"/>
</dbReference>
<evidence type="ECO:0000256" key="5">
    <source>
        <dbReference type="SAM" id="MobiDB-lite"/>
    </source>
</evidence>
<dbReference type="PROSITE" id="PS50294">
    <property type="entry name" value="WD_REPEATS_REGION"/>
    <property type="match status" value="5"/>
</dbReference>
<evidence type="ECO:0000313" key="8">
    <source>
        <dbReference type="Proteomes" id="UP000000286"/>
    </source>
</evidence>
<dbReference type="AlphaFoldDB" id="C8ZAK1"/>
<dbReference type="Pfam" id="PF12937">
    <property type="entry name" value="F-box-like"/>
    <property type="match status" value="1"/>
</dbReference>
<keyword evidence="3" id="KW-0833">Ubl conjugation pathway</keyword>
<dbReference type="InterPro" id="IPR011047">
    <property type="entry name" value="Quinoprotein_ADH-like_sf"/>
</dbReference>
<evidence type="ECO:0000256" key="3">
    <source>
        <dbReference type="ARBA" id="ARBA00022786"/>
    </source>
</evidence>
<dbReference type="GO" id="GO:0019005">
    <property type="term" value="C:SCF ubiquitin ligase complex"/>
    <property type="evidence" value="ECO:0007669"/>
    <property type="project" value="UniProtKB-ARBA"/>
</dbReference>
<dbReference type="InterPro" id="IPR051075">
    <property type="entry name" value="SCF_subunit_WD-repeat"/>
</dbReference>
<dbReference type="FunFam" id="2.130.10.10:FF:000715">
    <property type="entry name" value="F-box protein MET30"/>
    <property type="match status" value="1"/>
</dbReference>
<gene>
    <name evidence="7" type="ORF">EC1118_1I12_1475g</name>
</gene>
<proteinExistence type="predicted"/>
<dbReference type="PROSITE" id="PS50082">
    <property type="entry name" value="WD_REPEATS_2"/>
    <property type="match status" value="6"/>
</dbReference>
<dbReference type="PROSITE" id="PS00678">
    <property type="entry name" value="WD_REPEATS_1"/>
    <property type="match status" value="3"/>
</dbReference>
<dbReference type="Proteomes" id="UP000000286">
    <property type="component" value="Chromosome IX"/>
</dbReference>
<name>C8ZAK1_YEAS8</name>
<feature type="repeat" description="WD" evidence="4">
    <location>
        <begin position="298"/>
        <end position="337"/>
    </location>
</feature>
<feature type="repeat" description="WD" evidence="4">
    <location>
        <begin position="525"/>
        <end position="547"/>
    </location>
</feature>
<keyword evidence="2" id="KW-0677">Repeat</keyword>